<proteinExistence type="predicted"/>
<dbReference type="InterPro" id="IPR011009">
    <property type="entry name" value="Kinase-like_dom_sf"/>
</dbReference>
<keyword evidence="3" id="KW-0732">Signal</keyword>
<evidence type="ECO:0000256" key="1">
    <source>
        <dbReference type="ARBA" id="ARBA00004167"/>
    </source>
</evidence>
<gene>
    <name evidence="7" type="ORF">RJ640_014347</name>
</gene>
<keyword evidence="4" id="KW-1133">Transmembrane helix</keyword>
<organism evidence="7 8">
    <name type="scientific">Escallonia rubra</name>
    <dbReference type="NCBI Taxonomy" id="112253"/>
    <lineage>
        <taxon>Eukaryota</taxon>
        <taxon>Viridiplantae</taxon>
        <taxon>Streptophyta</taxon>
        <taxon>Embryophyta</taxon>
        <taxon>Tracheophyta</taxon>
        <taxon>Spermatophyta</taxon>
        <taxon>Magnoliopsida</taxon>
        <taxon>eudicotyledons</taxon>
        <taxon>Gunneridae</taxon>
        <taxon>Pentapetalae</taxon>
        <taxon>asterids</taxon>
        <taxon>campanulids</taxon>
        <taxon>Escalloniales</taxon>
        <taxon>Escalloniaceae</taxon>
        <taxon>Escallonia</taxon>
    </lineage>
</organism>
<name>A0AA88QKC6_9ASTE</name>
<sequence>MKGHMAPEWALSLPITAKVDVYRFGIVILDIGVEEQEVELIRLVGIVKMKIRRKEECWMEDIVDPRLNGEFNGNQAAALVEMRFACMEEDRSKRPTMDAIVQVLLECVADHEADLLAIFRSNPKCLLVNATGEAAFLKYSSDQGNQNYAELKRATDNFKEELGRGCSSSRSKDPKKPQPRAKKHPEFLMKKSPLAMTSLCLMLGPFVAFA</sequence>
<protein>
    <submittedName>
        <fullName evidence="7">Uncharacterized protein</fullName>
    </submittedName>
</protein>
<comment type="caution">
    <text evidence="7">The sequence shown here is derived from an EMBL/GenBank/DDBJ whole genome shotgun (WGS) entry which is preliminary data.</text>
</comment>
<keyword evidence="5" id="KW-0472">Membrane</keyword>
<comment type="subcellular location">
    <subcellularLocation>
        <location evidence="1">Membrane</location>
        <topology evidence="1">Single-pass membrane protein</topology>
    </subcellularLocation>
</comment>
<evidence type="ECO:0000256" key="4">
    <source>
        <dbReference type="ARBA" id="ARBA00022989"/>
    </source>
</evidence>
<dbReference type="Proteomes" id="UP001187471">
    <property type="component" value="Unassembled WGS sequence"/>
</dbReference>
<accession>A0AA88QKC6</accession>
<dbReference type="PANTHER" id="PTHR47974">
    <property type="entry name" value="OS07G0415500 PROTEIN"/>
    <property type="match status" value="1"/>
</dbReference>
<reference evidence="7" key="1">
    <citation type="submission" date="2022-12" db="EMBL/GenBank/DDBJ databases">
        <title>Draft genome assemblies for two species of Escallonia (Escalloniales).</title>
        <authorList>
            <person name="Chanderbali A."/>
            <person name="Dervinis C."/>
            <person name="Anghel I."/>
            <person name="Soltis D."/>
            <person name="Soltis P."/>
            <person name="Zapata F."/>
        </authorList>
    </citation>
    <scope>NUCLEOTIDE SEQUENCE</scope>
    <source>
        <strain evidence="7">UCBG92.1500</strain>
        <tissue evidence="7">Leaf</tissue>
    </source>
</reference>
<evidence type="ECO:0000256" key="2">
    <source>
        <dbReference type="ARBA" id="ARBA00022692"/>
    </source>
</evidence>
<feature type="region of interest" description="Disordered" evidence="6">
    <location>
        <begin position="161"/>
        <end position="187"/>
    </location>
</feature>
<dbReference type="GO" id="GO:0016020">
    <property type="term" value="C:membrane"/>
    <property type="evidence" value="ECO:0007669"/>
    <property type="project" value="UniProtKB-SubCell"/>
</dbReference>
<evidence type="ECO:0000256" key="6">
    <source>
        <dbReference type="SAM" id="MobiDB-lite"/>
    </source>
</evidence>
<dbReference type="PANTHER" id="PTHR47974:SF4">
    <property type="entry name" value="RECEPTOR-LIKE SERINE_THREONINE-PROTEIN KINASE"/>
    <property type="match status" value="1"/>
</dbReference>
<keyword evidence="8" id="KW-1185">Reference proteome</keyword>
<evidence type="ECO:0000256" key="3">
    <source>
        <dbReference type="ARBA" id="ARBA00022729"/>
    </source>
</evidence>
<evidence type="ECO:0000256" key="5">
    <source>
        <dbReference type="ARBA" id="ARBA00023136"/>
    </source>
</evidence>
<keyword evidence="2" id="KW-0812">Transmembrane</keyword>
<evidence type="ECO:0000313" key="7">
    <source>
        <dbReference type="EMBL" id="KAK2972289.1"/>
    </source>
</evidence>
<dbReference type="EMBL" id="JAVXUO010002530">
    <property type="protein sequence ID" value="KAK2972289.1"/>
    <property type="molecule type" value="Genomic_DNA"/>
</dbReference>
<dbReference type="AlphaFoldDB" id="A0AA88QKC6"/>
<dbReference type="Gene3D" id="1.10.510.10">
    <property type="entry name" value="Transferase(Phosphotransferase) domain 1"/>
    <property type="match status" value="1"/>
</dbReference>
<evidence type="ECO:0000313" key="8">
    <source>
        <dbReference type="Proteomes" id="UP001187471"/>
    </source>
</evidence>
<dbReference type="SUPFAM" id="SSF56112">
    <property type="entry name" value="Protein kinase-like (PK-like)"/>
    <property type="match status" value="1"/>
</dbReference>